<dbReference type="GO" id="GO:0005783">
    <property type="term" value="C:endoplasmic reticulum"/>
    <property type="evidence" value="ECO:0007669"/>
    <property type="project" value="TreeGrafter"/>
</dbReference>
<evidence type="ECO:0000313" key="5">
    <source>
        <dbReference type="EMBL" id="NOV50052.1"/>
    </source>
</evidence>
<dbReference type="SUPFAM" id="SSF51735">
    <property type="entry name" value="NAD(P)-binding Rossmann-fold domains"/>
    <property type="match status" value="1"/>
</dbReference>
<accession>A0A6M2DV47</accession>
<dbReference type="InterPro" id="IPR036291">
    <property type="entry name" value="NAD(P)-bd_dom_sf"/>
</dbReference>
<evidence type="ECO:0000256" key="3">
    <source>
        <dbReference type="ARBA" id="ARBA00023002"/>
    </source>
</evidence>
<dbReference type="AlphaFoldDB" id="A0A6M2DV47"/>
<dbReference type="EMBL" id="GIIL01006326">
    <property type="protein sequence ID" value="NOV50052.1"/>
    <property type="molecule type" value="Transcribed_RNA"/>
</dbReference>
<dbReference type="PRINTS" id="PR00080">
    <property type="entry name" value="SDRFAMILY"/>
</dbReference>
<dbReference type="PIRSF" id="PIRSF000126">
    <property type="entry name" value="11-beta-HSD1"/>
    <property type="match status" value="1"/>
</dbReference>
<dbReference type="GO" id="GO:0016491">
    <property type="term" value="F:oxidoreductase activity"/>
    <property type="evidence" value="ECO:0007669"/>
    <property type="project" value="UniProtKB-KW"/>
</dbReference>
<evidence type="ECO:0000256" key="1">
    <source>
        <dbReference type="ARBA" id="ARBA00006484"/>
    </source>
</evidence>
<keyword evidence="2" id="KW-0521">NADP</keyword>
<name>A0A6M2DV47_XENCH</name>
<dbReference type="FunFam" id="3.40.50.720:FF:000137">
    <property type="entry name" value="Hydroxysteroid (17-beta) dehydrogenase 3"/>
    <property type="match status" value="1"/>
</dbReference>
<dbReference type="PRINTS" id="PR00081">
    <property type="entry name" value="GDHRDH"/>
</dbReference>
<dbReference type="PANTHER" id="PTHR43899:SF13">
    <property type="entry name" value="RH59310P"/>
    <property type="match status" value="1"/>
</dbReference>
<protein>
    <submittedName>
        <fullName evidence="5">Putative 17 beta-hydroxysteroid dehydrogenase type 3</fullName>
    </submittedName>
</protein>
<dbReference type="InterPro" id="IPR051019">
    <property type="entry name" value="VLCFA-Steroid_DH"/>
</dbReference>
<dbReference type="CDD" id="cd05356">
    <property type="entry name" value="17beta-HSD1_like_SDR_c"/>
    <property type="match status" value="1"/>
</dbReference>
<proteinExistence type="inferred from homology"/>
<reference evidence="5" key="1">
    <citation type="submission" date="2020-03" db="EMBL/GenBank/DDBJ databases">
        <title>Transcriptomic Profiling of the Digestive Tract of the Rat Flea, Xenopsylla cheopis, Following Blood Feeding and Infection with Yersinia pestis.</title>
        <authorList>
            <person name="Bland D.M."/>
            <person name="Martens C.A."/>
            <person name="Virtaneva K."/>
            <person name="Kanakabandi K."/>
            <person name="Long D."/>
            <person name="Rosenke R."/>
            <person name="Saturday G.A."/>
            <person name="Hoyt F.H."/>
            <person name="Bruno D.P."/>
            <person name="Ribeiro J.M.C."/>
            <person name="Hinnebusch J."/>
        </authorList>
    </citation>
    <scope>NUCLEOTIDE SEQUENCE</scope>
</reference>
<dbReference type="PANTHER" id="PTHR43899">
    <property type="entry name" value="RH59310P"/>
    <property type="match status" value="1"/>
</dbReference>
<comment type="similarity">
    <text evidence="1 4">Belongs to the short-chain dehydrogenases/reductases (SDR) family.</text>
</comment>
<dbReference type="Pfam" id="PF00106">
    <property type="entry name" value="adh_short"/>
    <property type="match status" value="1"/>
</dbReference>
<dbReference type="InterPro" id="IPR002347">
    <property type="entry name" value="SDR_fam"/>
</dbReference>
<sequence length="313" mass="34044">MFTALEKTGLICLSILSYKLARTLVPWIYCNFLGPMLKPKIKFKSMGKWAVVTGATDGVGKAYALALAKEGMDIVLISRTMEKLENVAKEIETVANVQTKVIQADFTGGPEIFDSIEKQLLGLEVGVLVNNVGMSYPYPEYFLNVNDGGKLFTDIVHCNVHSVTGMCRIVMPAMVERKKGVVINISSTAALIPSPMLAVYAASKAFIEKFSTDLSSEYASQNIVIQSVAPGYVATNMSKIKKSAWMAPSPATFVDSALKTVGVTSHTTGYYPHSLLVATVDILKSICTPMTVKIIMGQMRNIRSRALKRVAVK</sequence>
<evidence type="ECO:0000256" key="4">
    <source>
        <dbReference type="RuleBase" id="RU000363"/>
    </source>
</evidence>
<evidence type="ECO:0000256" key="2">
    <source>
        <dbReference type="ARBA" id="ARBA00022857"/>
    </source>
</evidence>
<dbReference type="Gene3D" id="3.40.50.720">
    <property type="entry name" value="NAD(P)-binding Rossmann-like Domain"/>
    <property type="match status" value="1"/>
</dbReference>
<organism evidence="5">
    <name type="scientific">Xenopsylla cheopis</name>
    <name type="common">Oriental rat flea</name>
    <name type="synonym">Pulex cheopis</name>
    <dbReference type="NCBI Taxonomy" id="163159"/>
    <lineage>
        <taxon>Eukaryota</taxon>
        <taxon>Metazoa</taxon>
        <taxon>Ecdysozoa</taxon>
        <taxon>Arthropoda</taxon>
        <taxon>Hexapoda</taxon>
        <taxon>Insecta</taxon>
        <taxon>Pterygota</taxon>
        <taxon>Neoptera</taxon>
        <taxon>Endopterygota</taxon>
        <taxon>Siphonaptera</taxon>
        <taxon>Pulicidae</taxon>
        <taxon>Xenopsyllinae</taxon>
        <taxon>Xenopsylla</taxon>
    </lineage>
</organism>
<keyword evidence="3" id="KW-0560">Oxidoreductase</keyword>